<name>A0ABR1NP82_DIAER</name>
<proteinExistence type="predicted"/>
<comment type="caution">
    <text evidence="2">The sequence shown here is derived from an EMBL/GenBank/DDBJ whole genome shotgun (WGS) entry which is preliminary data.</text>
</comment>
<evidence type="ECO:0000259" key="1">
    <source>
        <dbReference type="Pfam" id="PF06985"/>
    </source>
</evidence>
<protein>
    <recommendedName>
        <fullName evidence="1">Heterokaryon incompatibility domain-containing protein</fullName>
    </recommendedName>
</protein>
<dbReference type="Proteomes" id="UP001430848">
    <property type="component" value="Unassembled WGS sequence"/>
</dbReference>
<dbReference type="Pfam" id="PF06985">
    <property type="entry name" value="HET"/>
    <property type="match status" value="1"/>
</dbReference>
<feature type="domain" description="Heterokaryon incompatibility" evidence="1">
    <location>
        <begin position="155"/>
        <end position="279"/>
    </location>
</feature>
<dbReference type="PANTHER" id="PTHR33112:SF16">
    <property type="entry name" value="HETEROKARYON INCOMPATIBILITY DOMAIN-CONTAINING PROTEIN"/>
    <property type="match status" value="1"/>
</dbReference>
<reference evidence="2 3" key="1">
    <citation type="submission" date="2024-02" db="EMBL/GenBank/DDBJ databases">
        <title>De novo assembly and annotation of 12 fungi associated with fruit tree decline syndrome in Ontario, Canada.</title>
        <authorList>
            <person name="Sulman M."/>
            <person name="Ellouze W."/>
            <person name="Ilyukhin E."/>
        </authorList>
    </citation>
    <scope>NUCLEOTIDE SEQUENCE [LARGE SCALE GENOMIC DNA]</scope>
    <source>
        <strain evidence="2 3">M169</strain>
    </source>
</reference>
<sequence length="602" mass="67593">MPLCDLCLTVPFTALPRLPQERRALTTVAGNAESMQIMFQAGDEITSPDAELPDQIGVPFHEDLEALALSARSCPVCNIAQAGVQGWIDRWEDAAKNDKSFIEFSLPRQPVPTGQRLWLTACDDGEQGFFLWAKNPATPKFLYLLAAVRFYAESSIDIRETPQTFIDAVTIARRLGLRYLWIDSLCICQDDANDWARESSRMVDVYSNAHVVIAANRSDDCNGGIFHSRMVRPETTFKLPGGVDYVQAMLLFQSDQRVAFTATEFLGEPLTRRGWALQERVLAKRIIHYNTRQVYFECDQGIFAEDGSHKKERYCRLNDRLAPSLEIPTGNSSDSLPDYEADLRLWDALVWGYGRRKLSKPTDRLPAISGLARLFHKRFGGQYVAGIWSKAMMEGLAWQGLGERAPVSQDQYIGPSWSWASYAGIGAMGPNPGWVDIADILDWHVDLKHEANPFGEVEDAWVRIRGPAIQLRHSTLESNEHEARLGRAEMRPLPRVCTPYSESENGTIMKTDHAGVTTTSGWKEWPIEVLLLGGYKEERGQESDSADDDADKAMSSLYGLVIRSAGDEQTGKMQRIGWMFLDGKEGSEIREDESNWKTVTLV</sequence>
<gene>
    <name evidence="2" type="ORF">SLS63_013177</name>
</gene>
<dbReference type="EMBL" id="JAKNSF020000167">
    <property type="protein sequence ID" value="KAK7709632.1"/>
    <property type="molecule type" value="Genomic_DNA"/>
</dbReference>
<evidence type="ECO:0000313" key="2">
    <source>
        <dbReference type="EMBL" id="KAK7709632.1"/>
    </source>
</evidence>
<evidence type="ECO:0000313" key="3">
    <source>
        <dbReference type="Proteomes" id="UP001430848"/>
    </source>
</evidence>
<dbReference type="InterPro" id="IPR010730">
    <property type="entry name" value="HET"/>
</dbReference>
<organism evidence="2 3">
    <name type="scientific">Diaporthe eres</name>
    <name type="common">Phomopsis oblonga</name>
    <dbReference type="NCBI Taxonomy" id="83184"/>
    <lineage>
        <taxon>Eukaryota</taxon>
        <taxon>Fungi</taxon>
        <taxon>Dikarya</taxon>
        <taxon>Ascomycota</taxon>
        <taxon>Pezizomycotina</taxon>
        <taxon>Sordariomycetes</taxon>
        <taxon>Sordariomycetidae</taxon>
        <taxon>Diaporthales</taxon>
        <taxon>Diaporthaceae</taxon>
        <taxon>Diaporthe</taxon>
        <taxon>Diaporthe eres species complex</taxon>
    </lineage>
</organism>
<keyword evidence="3" id="KW-1185">Reference proteome</keyword>
<dbReference type="PANTHER" id="PTHR33112">
    <property type="entry name" value="DOMAIN PROTEIN, PUTATIVE-RELATED"/>
    <property type="match status" value="1"/>
</dbReference>
<accession>A0ABR1NP82</accession>